<evidence type="ECO:0000313" key="1">
    <source>
        <dbReference type="EMBL" id="CAG8569732.1"/>
    </source>
</evidence>
<keyword evidence="2" id="KW-1185">Reference proteome</keyword>
<dbReference type="OrthoDB" id="2393977at2759"/>
<sequence>MSQSQAGTTKVFHNEADLLPIIYEANFTVDLEIFDEFSNWLQDHLRQTINDNQGFRDAEVFERQPGNDEGDISIKNPDRVHRYITVFFEVGSKDKIDHYLAEVAPKVQETLGEKFNQKDALVISSRRILYPVSLWAKANTIGGKK</sequence>
<dbReference type="EMBL" id="CAJVPS010002500">
    <property type="protein sequence ID" value="CAG8569732.1"/>
    <property type="molecule type" value="Genomic_DNA"/>
</dbReference>
<accession>A0A9N9BNF3</accession>
<name>A0A9N9BNF3_9GLOM</name>
<dbReference type="InterPro" id="IPR025563">
    <property type="entry name" value="DUF4286"/>
</dbReference>
<dbReference type="Pfam" id="PF14114">
    <property type="entry name" value="DUF4286"/>
    <property type="match status" value="1"/>
</dbReference>
<comment type="caution">
    <text evidence="1">The sequence shown here is derived from an EMBL/GenBank/DDBJ whole genome shotgun (WGS) entry which is preliminary data.</text>
</comment>
<protein>
    <submittedName>
        <fullName evidence="1">7645_t:CDS:1</fullName>
    </submittedName>
</protein>
<reference evidence="1" key="1">
    <citation type="submission" date="2021-06" db="EMBL/GenBank/DDBJ databases">
        <authorList>
            <person name="Kallberg Y."/>
            <person name="Tangrot J."/>
            <person name="Rosling A."/>
        </authorList>
    </citation>
    <scope>NUCLEOTIDE SEQUENCE</scope>
    <source>
        <strain evidence="1">FL130A</strain>
    </source>
</reference>
<gene>
    <name evidence="1" type="ORF">ALEPTO_LOCUS6753</name>
</gene>
<dbReference type="Proteomes" id="UP000789508">
    <property type="component" value="Unassembled WGS sequence"/>
</dbReference>
<organism evidence="1 2">
    <name type="scientific">Ambispora leptoticha</name>
    <dbReference type="NCBI Taxonomy" id="144679"/>
    <lineage>
        <taxon>Eukaryota</taxon>
        <taxon>Fungi</taxon>
        <taxon>Fungi incertae sedis</taxon>
        <taxon>Mucoromycota</taxon>
        <taxon>Glomeromycotina</taxon>
        <taxon>Glomeromycetes</taxon>
        <taxon>Archaeosporales</taxon>
        <taxon>Ambisporaceae</taxon>
        <taxon>Ambispora</taxon>
    </lineage>
</organism>
<evidence type="ECO:0000313" key="2">
    <source>
        <dbReference type="Proteomes" id="UP000789508"/>
    </source>
</evidence>
<proteinExistence type="predicted"/>
<dbReference type="AlphaFoldDB" id="A0A9N9BNF3"/>